<gene>
    <name evidence="2" type="ORF">PNOK_0002000</name>
</gene>
<evidence type="ECO:0000313" key="3">
    <source>
        <dbReference type="Proteomes" id="UP000217199"/>
    </source>
</evidence>
<dbReference type="OrthoDB" id="10004862at2759"/>
<dbReference type="Pfam" id="PF14027">
    <property type="entry name" value="Questin_oxidase"/>
    <property type="match status" value="1"/>
</dbReference>
<sequence>MLRNITVFSMHQDFIIISAITAYDLGASATLLQKIYENEAKIQRPILLSDTDKQIVITADNWTQYIGNRNAYSGFVNFFEKQIHSSGALSTLEDFVFSSDANSNGVNMTVRLVSGALHPFIQVGYGLEFGNEKLIAAGLAQTAVHKPLSDTIFQFKNPTKSSVNVNGNQTNCRQPYRGPSLLELLRQVYDSSILTPVMPYDPNAFISERRKAALSDGRSQEILRICSQYYVDEESGDEEFEAKAEECVWLSTLLLFSTGREGRKPRLDFFLMHLVTSSFFLFHYFRTLRNPVHKANILRALVPEIFLYTLTRGRPVIKPDLLMSYTSTPKPPTPIDSLLKPDKSCLGDPLKDEDYFPWPALIGAVLYAPDAHVLKTMRTLILAAKKYGDTPPGGAIGAYQISASNEDKNLETHPGTSQMDGTIFVRAAGLMLDYMGWVTHGQPARDDWDRSALGWDDAWANED</sequence>
<keyword evidence="3" id="KW-1185">Reference proteome</keyword>
<organism evidence="2 3">
    <name type="scientific">Pyrrhoderma noxium</name>
    <dbReference type="NCBI Taxonomy" id="2282107"/>
    <lineage>
        <taxon>Eukaryota</taxon>
        <taxon>Fungi</taxon>
        <taxon>Dikarya</taxon>
        <taxon>Basidiomycota</taxon>
        <taxon>Agaricomycotina</taxon>
        <taxon>Agaricomycetes</taxon>
        <taxon>Hymenochaetales</taxon>
        <taxon>Hymenochaetaceae</taxon>
        <taxon>Pyrrhoderma</taxon>
    </lineage>
</organism>
<reference evidence="2 3" key="1">
    <citation type="journal article" date="2017" name="Mol. Ecol.">
        <title>Comparative and population genomic landscape of Phellinus noxius: A hypervariable fungus causing root rot in trees.</title>
        <authorList>
            <person name="Chung C.L."/>
            <person name="Lee T.J."/>
            <person name="Akiba M."/>
            <person name="Lee H.H."/>
            <person name="Kuo T.H."/>
            <person name="Liu D."/>
            <person name="Ke H.M."/>
            <person name="Yokoi T."/>
            <person name="Roa M.B."/>
            <person name="Lu M.J."/>
            <person name="Chang Y.Y."/>
            <person name="Ann P.J."/>
            <person name="Tsai J.N."/>
            <person name="Chen C.Y."/>
            <person name="Tzean S.S."/>
            <person name="Ota Y."/>
            <person name="Hattori T."/>
            <person name="Sahashi N."/>
            <person name="Liou R.F."/>
            <person name="Kikuchi T."/>
            <person name="Tsai I.J."/>
        </authorList>
    </citation>
    <scope>NUCLEOTIDE SEQUENCE [LARGE SCALE GENOMIC DNA]</scope>
    <source>
        <strain evidence="2 3">FFPRI411160</strain>
    </source>
</reference>
<dbReference type="PANTHER" id="PTHR35870">
    <property type="entry name" value="PROTEIN, PUTATIVE (AFU_ORTHOLOGUE AFUA_5G03330)-RELATED"/>
    <property type="match status" value="1"/>
</dbReference>
<dbReference type="InterPro" id="IPR025337">
    <property type="entry name" value="Questin_oxidase-like"/>
</dbReference>
<evidence type="ECO:0000313" key="2">
    <source>
        <dbReference type="EMBL" id="PAV22953.1"/>
    </source>
</evidence>
<dbReference type="STRING" id="2282107.A0A286UTM4"/>
<evidence type="ECO:0000256" key="1">
    <source>
        <dbReference type="ARBA" id="ARBA00023002"/>
    </source>
</evidence>
<accession>A0A286UTM4</accession>
<dbReference type="PANTHER" id="PTHR35870:SF1">
    <property type="entry name" value="PROTEIN, PUTATIVE (AFU_ORTHOLOGUE AFUA_5G03330)-RELATED"/>
    <property type="match status" value="1"/>
</dbReference>
<name>A0A286UTM4_9AGAM</name>
<dbReference type="InParanoid" id="A0A286UTM4"/>
<dbReference type="AlphaFoldDB" id="A0A286UTM4"/>
<proteinExistence type="predicted"/>
<dbReference type="GO" id="GO:0016787">
    <property type="term" value="F:hydrolase activity"/>
    <property type="evidence" value="ECO:0007669"/>
    <property type="project" value="UniProtKB-KW"/>
</dbReference>
<keyword evidence="1" id="KW-0560">Oxidoreductase</keyword>
<dbReference type="Proteomes" id="UP000217199">
    <property type="component" value="Unassembled WGS sequence"/>
</dbReference>
<dbReference type="GO" id="GO:0016491">
    <property type="term" value="F:oxidoreductase activity"/>
    <property type="evidence" value="ECO:0007669"/>
    <property type="project" value="UniProtKB-KW"/>
</dbReference>
<keyword evidence="2" id="KW-0378">Hydrolase</keyword>
<dbReference type="EMBL" id="NBII01000001">
    <property type="protein sequence ID" value="PAV22953.1"/>
    <property type="molecule type" value="Genomic_DNA"/>
</dbReference>
<comment type="caution">
    <text evidence="2">The sequence shown here is derived from an EMBL/GenBank/DDBJ whole genome shotgun (WGS) entry which is preliminary data.</text>
</comment>
<protein>
    <submittedName>
        <fullName evidence="2">P-loop containing nucleoside triphosphate hydrolase</fullName>
    </submittedName>
</protein>